<evidence type="ECO:0000259" key="3">
    <source>
        <dbReference type="SMART" id="SM01100"/>
    </source>
</evidence>
<dbReference type="InterPro" id="IPR036865">
    <property type="entry name" value="CRAL-TRIO_dom_sf"/>
</dbReference>
<organism evidence="4 5">
    <name type="scientific">Musa balbisiana</name>
    <name type="common">Banana</name>
    <dbReference type="NCBI Taxonomy" id="52838"/>
    <lineage>
        <taxon>Eukaryota</taxon>
        <taxon>Viridiplantae</taxon>
        <taxon>Streptophyta</taxon>
        <taxon>Embryophyta</taxon>
        <taxon>Tracheophyta</taxon>
        <taxon>Spermatophyta</taxon>
        <taxon>Magnoliopsida</taxon>
        <taxon>Liliopsida</taxon>
        <taxon>Zingiberales</taxon>
        <taxon>Musaceae</taxon>
        <taxon>Musa</taxon>
    </lineage>
</organism>
<dbReference type="Pfam" id="PF03765">
    <property type="entry name" value="CRAL_TRIO_N"/>
    <property type="match status" value="1"/>
</dbReference>
<dbReference type="EMBL" id="PYDT01000001">
    <property type="protein sequence ID" value="THU72181.1"/>
    <property type="molecule type" value="Genomic_DNA"/>
</dbReference>
<dbReference type="PANTHER" id="PTHR45657">
    <property type="entry name" value="CRAL-TRIO DOMAIN-CONTAINING PROTEIN YKL091C-RELATED"/>
    <property type="match status" value="1"/>
</dbReference>
<dbReference type="STRING" id="52838.A0A4S8KAR6"/>
<accession>A0A4S8KAR6</accession>
<feature type="compositionally biased region" description="Basic and acidic residues" evidence="2">
    <location>
        <begin position="19"/>
        <end position="37"/>
    </location>
</feature>
<dbReference type="Gene3D" id="1.10.8.20">
    <property type="entry name" value="N-terminal domain of phosphatidylinositol transfer protein sec14p"/>
    <property type="match status" value="1"/>
</dbReference>
<dbReference type="PANTHER" id="PTHR45657:SF8">
    <property type="entry name" value="PHOSPHATIDYLINOSITOL_PHOSPHATIDYLCHOLINE TRANSFER PROTEIN SFH13"/>
    <property type="match status" value="1"/>
</dbReference>
<dbReference type="SUPFAM" id="SSF46938">
    <property type="entry name" value="CRAL/TRIO N-terminal domain"/>
    <property type="match status" value="1"/>
</dbReference>
<feature type="domain" description="CRAL/TRIO N-terminal" evidence="3">
    <location>
        <begin position="106"/>
        <end position="131"/>
    </location>
</feature>
<evidence type="ECO:0000256" key="1">
    <source>
        <dbReference type="ARBA" id="ARBA00004184"/>
    </source>
</evidence>
<dbReference type="AlphaFoldDB" id="A0A4S8KAR6"/>
<name>A0A4S8KAR6_MUSBA</name>
<protein>
    <recommendedName>
        <fullName evidence="3">CRAL/TRIO N-terminal domain-containing protein</fullName>
    </recommendedName>
</protein>
<reference evidence="4 5" key="1">
    <citation type="journal article" date="2019" name="Nat. Plants">
        <title>Genome sequencing of Musa balbisiana reveals subgenome evolution and function divergence in polyploid bananas.</title>
        <authorList>
            <person name="Yao X."/>
        </authorList>
    </citation>
    <scope>NUCLEOTIDE SEQUENCE [LARGE SCALE GENOMIC DNA]</scope>
    <source>
        <strain evidence="5">cv. DH-PKW</strain>
        <tissue evidence="4">Leaves</tissue>
    </source>
</reference>
<evidence type="ECO:0000313" key="5">
    <source>
        <dbReference type="Proteomes" id="UP000317650"/>
    </source>
</evidence>
<dbReference type="GO" id="GO:0012505">
    <property type="term" value="C:endomembrane system"/>
    <property type="evidence" value="ECO:0007669"/>
    <property type="project" value="UniProtKB-SubCell"/>
</dbReference>
<evidence type="ECO:0000256" key="2">
    <source>
        <dbReference type="SAM" id="MobiDB-lite"/>
    </source>
</evidence>
<dbReference type="Proteomes" id="UP000317650">
    <property type="component" value="Chromosome 4"/>
</dbReference>
<dbReference type="InterPro" id="IPR036273">
    <property type="entry name" value="CRAL/TRIO_N_dom_sf"/>
</dbReference>
<keyword evidence="5" id="KW-1185">Reference proteome</keyword>
<evidence type="ECO:0000313" key="4">
    <source>
        <dbReference type="EMBL" id="THU72181.1"/>
    </source>
</evidence>
<sequence length="526" mass="60018">MQRVIAVVHGEGLEGSFNYEERKERRSEVENSEDERRRTRIGSLKKKALNASTRFTHSLRKRGSRVDFRVPPLSIEDVRDAEEERAVYSFRQQLIAKKLLPNKHDDYHTLLRFLKARKFDFERATQMWAEMLQWRKEFGTDTIMEDFEFDELEDVVHYYPQGYHGVDKEGRPGLKNFSKTARDLLLNMQKIDGDYYPEGRSCDTSAAESVSDADDLYSSEPSIVEYAPLSPIHKEVGAADFTPHDDHFVMVDKDVDIGRRGSRFSVRTTEELKDPDLASSTAALHSLGYPVADRHSNIGKDAGEGKLRSFARALVSFLVKMLSFLRILRSRQDRRLENVHPSDALDLTDKNNSTMETINENCITSYMERLQKLELIMNELGNKPAEIPQEKEHMILDSIDRIKCVEYDLHKTNKVLQAAVMKQTEIEATLEALKDSNIRHYDPNIESFAKTLGKSLLVLEQVFDEVISASSSKAGYCVLKCKTIFDYKTRWKSFSGSFSALSFTMAGSLTGKGSETVLVDEDSIST</sequence>
<dbReference type="InterPro" id="IPR051026">
    <property type="entry name" value="PI/PC_transfer"/>
</dbReference>
<feature type="region of interest" description="Disordered" evidence="2">
    <location>
        <begin position="19"/>
        <end position="39"/>
    </location>
</feature>
<proteinExistence type="predicted"/>
<dbReference type="SMART" id="SM01100">
    <property type="entry name" value="CRAL_TRIO_N"/>
    <property type="match status" value="1"/>
</dbReference>
<gene>
    <name evidence="4" type="ORF">C4D60_Mb04t09400</name>
</gene>
<comment type="caution">
    <text evidence="4">The sequence shown here is derived from an EMBL/GenBank/DDBJ whole genome shotgun (WGS) entry which is preliminary data.</text>
</comment>
<dbReference type="InterPro" id="IPR011074">
    <property type="entry name" value="CRAL/TRIO_N_dom"/>
</dbReference>
<dbReference type="Gene3D" id="3.40.525.10">
    <property type="entry name" value="CRAL-TRIO lipid binding domain"/>
    <property type="match status" value="1"/>
</dbReference>
<comment type="subcellular location">
    <subcellularLocation>
        <location evidence="1">Endomembrane system</location>
        <topology evidence="1">Peripheral membrane protein</topology>
    </subcellularLocation>
</comment>